<evidence type="ECO:0000256" key="1">
    <source>
        <dbReference type="ARBA" id="ARBA00001165"/>
    </source>
</evidence>
<dbReference type="AlphaFoldDB" id="A0A4R2EYV6"/>
<organism evidence="8 9">
    <name type="scientific">Acetobacteroides hydrogenigenes</name>
    <dbReference type="NCBI Taxonomy" id="979970"/>
    <lineage>
        <taxon>Bacteria</taxon>
        <taxon>Pseudomonadati</taxon>
        <taxon>Bacteroidota</taxon>
        <taxon>Bacteroidia</taxon>
        <taxon>Bacteroidales</taxon>
        <taxon>Rikenellaceae</taxon>
        <taxon>Acetobacteroides</taxon>
    </lineage>
</organism>
<dbReference type="GO" id="GO:0008880">
    <property type="term" value="F:glucuronate isomerase activity"/>
    <property type="evidence" value="ECO:0007669"/>
    <property type="project" value="UniProtKB-UniRule"/>
</dbReference>
<evidence type="ECO:0000256" key="7">
    <source>
        <dbReference type="HAMAP-Rule" id="MF_00675"/>
    </source>
</evidence>
<comment type="catalytic activity">
    <reaction evidence="7">
        <text>aldehydo-D-galacturonate = keto-D-tagaturonate</text>
        <dbReference type="Rhea" id="RHEA:27702"/>
        <dbReference type="ChEBI" id="CHEBI:12952"/>
        <dbReference type="ChEBI" id="CHEBI:17886"/>
    </reaction>
</comment>
<dbReference type="InterPro" id="IPR003766">
    <property type="entry name" value="Uronate_isomerase"/>
</dbReference>
<protein>
    <recommendedName>
        <fullName evidence="5 7">Uronate isomerase</fullName>
        <ecNumber evidence="4 7">5.3.1.12</ecNumber>
    </recommendedName>
    <alternativeName>
        <fullName evidence="7">Glucuronate isomerase</fullName>
    </alternativeName>
    <alternativeName>
        <fullName evidence="7">Uronic isomerase</fullName>
    </alternativeName>
</protein>
<dbReference type="UniPathway" id="UPA00246"/>
<evidence type="ECO:0000313" key="9">
    <source>
        <dbReference type="Proteomes" id="UP000294830"/>
    </source>
</evidence>
<proteinExistence type="inferred from homology"/>
<comment type="caution">
    <text evidence="8">The sequence shown here is derived from an EMBL/GenBank/DDBJ whole genome shotgun (WGS) entry which is preliminary data.</text>
</comment>
<comment type="similarity">
    <text evidence="3 7">Belongs to the metallo-dependent hydrolases superfamily. Uronate isomerase family.</text>
</comment>
<dbReference type="EC" id="5.3.1.12" evidence="4 7"/>
<dbReference type="GO" id="GO:0042840">
    <property type="term" value="P:D-glucuronate catabolic process"/>
    <property type="evidence" value="ECO:0007669"/>
    <property type="project" value="TreeGrafter"/>
</dbReference>
<evidence type="ECO:0000256" key="3">
    <source>
        <dbReference type="ARBA" id="ARBA00008397"/>
    </source>
</evidence>
<dbReference type="InterPro" id="IPR032466">
    <property type="entry name" value="Metal_Hydrolase"/>
</dbReference>
<evidence type="ECO:0000256" key="2">
    <source>
        <dbReference type="ARBA" id="ARBA00004892"/>
    </source>
</evidence>
<dbReference type="OrthoDB" id="9766564at2"/>
<evidence type="ECO:0000256" key="6">
    <source>
        <dbReference type="ARBA" id="ARBA00023235"/>
    </source>
</evidence>
<reference evidence="8 9" key="1">
    <citation type="submission" date="2019-03" db="EMBL/GenBank/DDBJ databases">
        <title>Genomic Encyclopedia of Archaeal and Bacterial Type Strains, Phase II (KMG-II): from individual species to whole genera.</title>
        <authorList>
            <person name="Goeker M."/>
        </authorList>
    </citation>
    <scope>NUCLEOTIDE SEQUENCE [LARGE SCALE GENOMIC DNA]</scope>
    <source>
        <strain evidence="8 9">RL-C</strain>
    </source>
</reference>
<evidence type="ECO:0000256" key="5">
    <source>
        <dbReference type="ARBA" id="ARBA00020555"/>
    </source>
</evidence>
<dbReference type="Proteomes" id="UP000294830">
    <property type="component" value="Unassembled WGS sequence"/>
</dbReference>
<gene>
    <name evidence="7" type="primary">uxaC</name>
    <name evidence="8" type="ORF">CLV25_10121</name>
</gene>
<evidence type="ECO:0000256" key="4">
    <source>
        <dbReference type="ARBA" id="ARBA00012546"/>
    </source>
</evidence>
<dbReference type="GO" id="GO:0019698">
    <property type="term" value="P:D-galacturonate catabolic process"/>
    <property type="evidence" value="ECO:0007669"/>
    <property type="project" value="TreeGrafter"/>
</dbReference>
<dbReference type="EMBL" id="SLWB01000001">
    <property type="protein sequence ID" value="TCN72803.1"/>
    <property type="molecule type" value="Genomic_DNA"/>
</dbReference>
<dbReference type="HAMAP" id="MF_00675">
    <property type="entry name" value="UxaC"/>
    <property type="match status" value="1"/>
</dbReference>
<dbReference type="PANTHER" id="PTHR30068:SF4">
    <property type="entry name" value="URONATE ISOMERASE"/>
    <property type="match status" value="1"/>
</dbReference>
<dbReference type="Gene3D" id="1.10.2020.10">
    <property type="entry name" value="uronate isomerase, domain 2, chain A"/>
    <property type="match status" value="1"/>
</dbReference>
<comment type="pathway">
    <text evidence="2 7">Carbohydrate metabolism; pentose and glucuronate interconversion.</text>
</comment>
<dbReference type="SUPFAM" id="SSF51556">
    <property type="entry name" value="Metallo-dependent hydrolases"/>
    <property type="match status" value="1"/>
</dbReference>
<accession>A0A4R2EYV6</accession>
<evidence type="ECO:0000313" key="8">
    <source>
        <dbReference type="EMBL" id="TCN72803.1"/>
    </source>
</evidence>
<keyword evidence="9" id="KW-1185">Reference proteome</keyword>
<sequence>MKTFITEDFLLETKEAQFLYHEYAEKLPIIDFHNHLPPAEIANNYQYKSLTEIWLKGDHYKWRAMRTLGIEEKYCTGNPTDFEKFEKWAETVPYTLRNPLYHWTHLELKRVFGVDDILNPESAEAIYNKCSGLLQTSDYSCRRLLERWNVETLCTTDDPSDNLEHHQKIVNDGWKVKVLPGWRPDRILNISNLESLNAYIDRLGASANTDIANLASLKDAYKNRHDFFNQMGCRLSDYGLKTAYAAAYTESEVEGIFAKIRSGKAVNATEEEQFITYMLTFFAELDYESDWVQQYHIGAIRNNNTTMFNALGPDTGFDSIGDAAYAEPLARYLDNLLSKGKLTRTILYNLNPKDNEVLATMLGNFQGEGVKGRMQWGSAWWFLDQKDGMTKQLDALSALGLLRLFVGMVTDSRSFMSYSRHEYFRRILCNMLGNDINKGLVTNDIPLLGAMIQDICYNNPKSYFKFQ</sequence>
<keyword evidence="6 7" id="KW-0413">Isomerase</keyword>
<dbReference type="NCBIfam" id="NF002794">
    <property type="entry name" value="PRK02925.1"/>
    <property type="match status" value="1"/>
</dbReference>
<dbReference type="PANTHER" id="PTHR30068">
    <property type="entry name" value="URONATE ISOMERASE"/>
    <property type="match status" value="1"/>
</dbReference>
<dbReference type="RefSeq" id="WP_131837595.1">
    <property type="nucleotide sequence ID" value="NZ_SLWB01000001.1"/>
</dbReference>
<dbReference type="Pfam" id="PF02614">
    <property type="entry name" value="UxaC"/>
    <property type="match status" value="1"/>
</dbReference>
<comment type="catalytic activity">
    <reaction evidence="1 7">
        <text>D-glucuronate = D-fructuronate</text>
        <dbReference type="Rhea" id="RHEA:13049"/>
        <dbReference type="ChEBI" id="CHEBI:58720"/>
        <dbReference type="ChEBI" id="CHEBI:59863"/>
        <dbReference type="EC" id="5.3.1.12"/>
    </reaction>
</comment>
<name>A0A4R2EYV6_9BACT</name>
<dbReference type="Gene3D" id="3.20.20.140">
    <property type="entry name" value="Metal-dependent hydrolases"/>
    <property type="match status" value="1"/>
</dbReference>